<evidence type="ECO:0000256" key="16">
    <source>
        <dbReference type="ARBA" id="ARBA00038053"/>
    </source>
</evidence>
<evidence type="ECO:0000256" key="3">
    <source>
        <dbReference type="ARBA" id="ARBA00022475"/>
    </source>
</evidence>
<dbReference type="EMBL" id="JBDLNV010000006">
    <property type="protein sequence ID" value="MFM1725223.1"/>
    <property type="molecule type" value="Genomic_DNA"/>
</dbReference>
<evidence type="ECO:0000313" key="25">
    <source>
        <dbReference type="Proteomes" id="UP001629745"/>
    </source>
</evidence>
<dbReference type="Proteomes" id="UP001629745">
    <property type="component" value="Unassembled WGS sequence"/>
</dbReference>
<dbReference type="EC" id="2.4.99.28" evidence="19"/>
<protein>
    <recommendedName>
        <fullName evidence="17">Probable peptidoglycan glycosyltransferase FtsW</fullName>
        <ecNumber evidence="19">2.4.99.28</ecNumber>
    </recommendedName>
    <alternativeName>
        <fullName evidence="18">Cell division protein FtsW</fullName>
    </alternativeName>
    <alternativeName>
        <fullName evidence="15">Cell wall polymerase</fullName>
    </alternativeName>
    <alternativeName>
        <fullName evidence="14">Peptidoglycan polymerase</fullName>
    </alternativeName>
</protein>
<dbReference type="InterPro" id="IPR013437">
    <property type="entry name" value="FtsW"/>
</dbReference>
<dbReference type="NCBIfam" id="TIGR02614">
    <property type="entry name" value="ftsW"/>
    <property type="match status" value="1"/>
</dbReference>
<evidence type="ECO:0000256" key="15">
    <source>
        <dbReference type="ARBA" id="ARBA00033270"/>
    </source>
</evidence>
<dbReference type="PANTHER" id="PTHR30474:SF2">
    <property type="entry name" value="PEPTIDOGLYCAN GLYCOSYLTRANSFERASE FTSW-RELATED"/>
    <property type="match status" value="1"/>
</dbReference>
<evidence type="ECO:0000256" key="2">
    <source>
        <dbReference type="ARBA" id="ARBA00004752"/>
    </source>
</evidence>
<dbReference type="PROSITE" id="PS00428">
    <property type="entry name" value="FTSW_RODA_SPOVE"/>
    <property type="match status" value="1"/>
</dbReference>
<comment type="catalytic activity">
    <reaction evidence="20">
        <text>[GlcNAc-(1-&gt;4)-Mur2Ac(oyl-L-Ala-gamma-D-Glu-L-Lys-D-Ala-D-Ala)](n)-di-trans,octa-cis-undecaprenyl diphosphate + beta-D-GlcNAc-(1-&gt;4)-Mur2Ac(oyl-L-Ala-gamma-D-Glu-L-Lys-D-Ala-D-Ala)-di-trans,octa-cis-undecaprenyl diphosphate = [GlcNAc-(1-&gt;4)-Mur2Ac(oyl-L-Ala-gamma-D-Glu-L-Lys-D-Ala-D-Ala)](n+1)-di-trans,octa-cis-undecaprenyl diphosphate + di-trans,octa-cis-undecaprenyl diphosphate + H(+)</text>
        <dbReference type="Rhea" id="RHEA:23708"/>
        <dbReference type="Rhea" id="RHEA-COMP:9602"/>
        <dbReference type="Rhea" id="RHEA-COMP:9603"/>
        <dbReference type="ChEBI" id="CHEBI:15378"/>
        <dbReference type="ChEBI" id="CHEBI:58405"/>
        <dbReference type="ChEBI" id="CHEBI:60033"/>
        <dbReference type="ChEBI" id="CHEBI:78435"/>
        <dbReference type="EC" id="2.4.99.28"/>
    </reaction>
</comment>
<dbReference type="RefSeq" id="WP_420165950.1">
    <property type="nucleotide sequence ID" value="NZ_JBDLNV010000006.1"/>
</dbReference>
<evidence type="ECO:0000256" key="21">
    <source>
        <dbReference type="ARBA" id="ARBA00049966"/>
    </source>
</evidence>
<evidence type="ECO:0000256" key="11">
    <source>
        <dbReference type="ARBA" id="ARBA00023136"/>
    </source>
</evidence>
<comment type="similarity">
    <text evidence="16">Belongs to the SEDS family. FtsW subfamily.</text>
</comment>
<evidence type="ECO:0000256" key="4">
    <source>
        <dbReference type="ARBA" id="ARBA00022618"/>
    </source>
</evidence>
<evidence type="ECO:0000256" key="7">
    <source>
        <dbReference type="ARBA" id="ARBA00022692"/>
    </source>
</evidence>
<evidence type="ECO:0000256" key="17">
    <source>
        <dbReference type="ARBA" id="ARBA00041185"/>
    </source>
</evidence>
<feature type="transmembrane region" description="Helical" evidence="23">
    <location>
        <begin position="93"/>
        <end position="111"/>
    </location>
</feature>
<feature type="region of interest" description="Disordered" evidence="22">
    <location>
        <begin position="1"/>
        <end position="37"/>
    </location>
</feature>
<name>A0ABW9FJ67_9NOCA</name>
<dbReference type="PANTHER" id="PTHR30474">
    <property type="entry name" value="CELL CYCLE PROTEIN"/>
    <property type="match status" value="1"/>
</dbReference>
<keyword evidence="7 23" id="KW-0812">Transmembrane</keyword>
<keyword evidence="12" id="KW-0131">Cell cycle</keyword>
<evidence type="ECO:0000313" key="24">
    <source>
        <dbReference type="EMBL" id="MFM1725223.1"/>
    </source>
</evidence>
<keyword evidence="4" id="KW-0132">Cell division</keyword>
<feature type="transmembrane region" description="Helical" evidence="23">
    <location>
        <begin position="346"/>
        <end position="370"/>
    </location>
</feature>
<keyword evidence="9" id="KW-0573">Peptidoglycan synthesis</keyword>
<comment type="caution">
    <text evidence="24">The sequence shown here is derived from an EMBL/GenBank/DDBJ whole genome shotgun (WGS) entry which is preliminary data.</text>
</comment>
<dbReference type="InterPro" id="IPR001182">
    <property type="entry name" value="FtsW/RodA"/>
</dbReference>
<feature type="transmembrane region" description="Helical" evidence="23">
    <location>
        <begin position="117"/>
        <end position="139"/>
    </location>
</feature>
<feature type="compositionally biased region" description="Basic and acidic residues" evidence="22">
    <location>
        <begin position="441"/>
        <end position="468"/>
    </location>
</feature>
<feature type="region of interest" description="Disordered" evidence="22">
    <location>
        <begin position="431"/>
        <end position="493"/>
    </location>
</feature>
<keyword evidence="10 23" id="KW-1133">Transmembrane helix</keyword>
<keyword evidence="5" id="KW-0328">Glycosyltransferase</keyword>
<feature type="transmembrane region" description="Helical" evidence="23">
    <location>
        <begin position="307"/>
        <end position="334"/>
    </location>
</feature>
<evidence type="ECO:0000256" key="22">
    <source>
        <dbReference type="SAM" id="MobiDB-lite"/>
    </source>
</evidence>
<sequence length="493" mass="53186">MDPAGNRARSRSRNVPSSTRRDKTKTTPRTGETGPVPRTRLGVWLARPLFDFHVILSVTALLVTVGLTMVLSSSSVESFVTSGSPYARFLPQSMYAAIGAVAFVAIVRISTRTLRTWAPWLLGMAGILLVLVLVPGIGVEQMGARSWFVVGGISFQPSEFAKVALVLWCAHLIANYLSAGADVNTALKPLAVVSVAVMALVVLQRDLGTMITIGIILMSMLWFGGFRTRTVATITVAAISTSVVLGLTAGYRSDRIKAFMNPDLDPQGLNYQTIQAKYALANGGLFGKGLGQSDAKWSYLPQSHNDFIFAVIGEELGFVGAAMLIGLFVVVLLIGMRIAQRSTDPFLRLLAAASTTWIVLQAFINVAYVVGLIPVTGLQLPLISAGGTSMITTMMIFGFIAHAALREPEALVSLHNGGGRWMQVVFGRPTRPATARTVHRRTTERQPSRERGSRERQHGQRAADRTGLREQGGTRTRRPGRGGVSRTARTGTR</sequence>
<keyword evidence="6" id="KW-0808">Transferase</keyword>
<gene>
    <name evidence="24" type="primary">ftsW</name>
    <name evidence="24" type="ORF">ABEU20_003834</name>
</gene>
<feature type="transmembrane region" description="Helical" evidence="23">
    <location>
        <begin position="382"/>
        <end position="405"/>
    </location>
</feature>
<dbReference type="Pfam" id="PF01098">
    <property type="entry name" value="FTSW_RODA_SPOVE"/>
    <property type="match status" value="1"/>
</dbReference>
<reference evidence="24 25" key="1">
    <citation type="submission" date="2023-11" db="EMBL/GenBank/DDBJ databases">
        <authorList>
            <person name="Val-Calvo J."/>
            <person name="Scortti M."/>
            <person name="Vazquez-Boland J."/>
        </authorList>
    </citation>
    <scope>NUCLEOTIDE SEQUENCE [LARGE SCALE GENOMIC DNA]</scope>
    <source>
        <strain evidence="24 25">PAM 2766</strain>
    </source>
</reference>
<dbReference type="InterPro" id="IPR018365">
    <property type="entry name" value="Cell_cycle_FtsW-rel_CS"/>
</dbReference>
<comment type="pathway">
    <text evidence="2">Cell wall biogenesis; peptidoglycan biosynthesis.</text>
</comment>
<evidence type="ECO:0000256" key="20">
    <source>
        <dbReference type="ARBA" id="ARBA00049902"/>
    </source>
</evidence>
<comment type="function">
    <text evidence="21">Peptidoglycan polymerase that is essential for cell division.</text>
</comment>
<evidence type="ECO:0000256" key="10">
    <source>
        <dbReference type="ARBA" id="ARBA00022989"/>
    </source>
</evidence>
<organism evidence="24 25">
    <name type="scientific">Rhodococcus parequi</name>
    <dbReference type="NCBI Taxonomy" id="3137122"/>
    <lineage>
        <taxon>Bacteria</taxon>
        <taxon>Bacillati</taxon>
        <taxon>Actinomycetota</taxon>
        <taxon>Actinomycetes</taxon>
        <taxon>Mycobacteriales</taxon>
        <taxon>Nocardiaceae</taxon>
        <taxon>Rhodococcus</taxon>
    </lineage>
</organism>
<keyword evidence="8" id="KW-0133">Cell shape</keyword>
<evidence type="ECO:0000256" key="13">
    <source>
        <dbReference type="ARBA" id="ARBA00023316"/>
    </source>
</evidence>
<keyword evidence="3" id="KW-1003">Cell membrane</keyword>
<evidence type="ECO:0000256" key="9">
    <source>
        <dbReference type="ARBA" id="ARBA00022984"/>
    </source>
</evidence>
<evidence type="ECO:0000256" key="23">
    <source>
        <dbReference type="SAM" id="Phobius"/>
    </source>
</evidence>
<comment type="subcellular location">
    <subcellularLocation>
        <location evidence="1">Cell membrane</location>
        <topology evidence="1">Multi-pass membrane protein</topology>
    </subcellularLocation>
</comment>
<evidence type="ECO:0000256" key="18">
    <source>
        <dbReference type="ARBA" id="ARBA00041418"/>
    </source>
</evidence>
<proteinExistence type="inferred from homology"/>
<feature type="transmembrane region" description="Helical" evidence="23">
    <location>
        <begin position="190"/>
        <end position="223"/>
    </location>
</feature>
<keyword evidence="11 23" id="KW-0472">Membrane</keyword>
<evidence type="ECO:0000256" key="6">
    <source>
        <dbReference type="ARBA" id="ARBA00022679"/>
    </source>
</evidence>
<keyword evidence="13" id="KW-0961">Cell wall biogenesis/degradation</keyword>
<evidence type="ECO:0000256" key="12">
    <source>
        <dbReference type="ARBA" id="ARBA00023306"/>
    </source>
</evidence>
<evidence type="ECO:0000256" key="19">
    <source>
        <dbReference type="ARBA" id="ARBA00044770"/>
    </source>
</evidence>
<feature type="transmembrane region" description="Helical" evidence="23">
    <location>
        <begin position="52"/>
        <end position="72"/>
    </location>
</feature>
<evidence type="ECO:0000256" key="1">
    <source>
        <dbReference type="ARBA" id="ARBA00004651"/>
    </source>
</evidence>
<evidence type="ECO:0000256" key="14">
    <source>
        <dbReference type="ARBA" id="ARBA00032370"/>
    </source>
</evidence>
<evidence type="ECO:0000256" key="5">
    <source>
        <dbReference type="ARBA" id="ARBA00022676"/>
    </source>
</evidence>
<keyword evidence="25" id="KW-1185">Reference proteome</keyword>
<feature type="transmembrane region" description="Helical" evidence="23">
    <location>
        <begin position="230"/>
        <end position="251"/>
    </location>
</feature>
<accession>A0ABW9FJ67</accession>
<evidence type="ECO:0000256" key="8">
    <source>
        <dbReference type="ARBA" id="ARBA00022960"/>
    </source>
</evidence>